<reference evidence="4" key="1">
    <citation type="journal article" date="2016" name="Mol. Ecol. Resour.">
        <title>Evaluation of the impact of RNA preservation methods of spiders for de novo transcriptome assembly.</title>
        <authorList>
            <person name="Kono N."/>
            <person name="Nakamura H."/>
            <person name="Ito Y."/>
            <person name="Tomita M."/>
            <person name="Arakawa K."/>
        </authorList>
    </citation>
    <scope>NUCLEOTIDE SEQUENCE</scope>
    <source>
        <tissue evidence="4">Whole body</tissue>
    </source>
</reference>
<evidence type="ECO:0000256" key="3">
    <source>
        <dbReference type="ARBA" id="ARBA00023006"/>
    </source>
</evidence>
<dbReference type="GO" id="GO:0019901">
    <property type="term" value="F:protein kinase binding"/>
    <property type="evidence" value="ECO:0007669"/>
    <property type="project" value="TreeGrafter"/>
</dbReference>
<evidence type="ECO:0000313" key="4">
    <source>
        <dbReference type="EMBL" id="LAA03856.1"/>
    </source>
</evidence>
<keyword evidence="3" id="KW-0072">Autophagy</keyword>
<protein>
    <recommendedName>
        <fullName evidence="2">Autophagy-related protein 101</fullName>
    </recommendedName>
</protein>
<dbReference type="EMBL" id="IAAA01012181">
    <property type="protein sequence ID" value="LAA03856.1"/>
    <property type="molecule type" value="mRNA"/>
</dbReference>
<organism evidence="4">
    <name type="scientific">Parasteatoda tepidariorum</name>
    <name type="common">Common house spider</name>
    <name type="synonym">Achaearanea tepidariorum</name>
    <dbReference type="NCBI Taxonomy" id="114398"/>
    <lineage>
        <taxon>Eukaryota</taxon>
        <taxon>Metazoa</taxon>
        <taxon>Ecdysozoa</taxon>
        <taxon>Arthropoda</taxon>
        <taxon>Chelicerata</taxon>
        <taxon>Arachnida</taxon>
        <taxon>Araneae</taxon>
        <taxon>Araneomorphae</taxon>
        <taxon>Entelegynae</taxon>
        <taxon>Araneoidea</taxon>
        <taxon>Theridiidae</taxon>
        <taxon>Parasteatoda</taxon>
    </lineage>
</organism>
<dbReference type="PANTHER" id="PTHR13292">
    <property type="entry name" value="AUTOPHAGY-RELATED PROTEIN 101"/>
    <property type="match status" value="1"/>
</dbReference>
<dbReference type="GO" id="GO:1990316">
    <property type="term" value="C:Atg1/ULK1 kinase complex"/>
    <property type="evidence" value="ECO:0007669"/>
    <property type="project" value="TreeGrafter"/>
</dbReference>
<dbReference type="Pfam" id="PF07855">
    <property type="entry name" value="ATG101"/>
    <property type="match status" value="1"/>
</dbReference>
<dbReference type="OrthoDB" id="10259639at2759"/>
<name>A0A2L2Y6P3_PARTP</name>
<proteinExistence type="evidence at transcript level"/>
<accession>A0A2L2Y6P3</accession>
<evidence type="ECO:0000256" key="1">
    <source>
        <dbReference type="ARBA" id="ARBA00007130"/>
    </source>
</evidence>
<dbReference type="GO" id="GO:0000407">
    <property type="term" value="C:phagophore assembly site"/>
    <property type="evidence" value="ECO:0007669"/>
    <property type="project" value="TreeGrafter"/>
</dbReference>
<dbReference type="GO" id="GO:0000045">
    <property type="term" value="P:autophagosome assembly"/>
    <property type="evidence" value="ECO:0007669"/>
    <property type="project" value="TreeGrafter"/>
</dbReference>
<sequence>MNTRYQVFEFSVEARQVQEVVASIFHTILFHRTLGKCNFKNEGNSYTVSTLDFEDVACDFVDFTYVRCASDDMNRYVTTEINSFCAALRSQEGPYSGQISLEFYQKKRGRWAAVFTQEFSSWEVWTLKVNVICLPNEHERQIYRKKIRDLLAEKVFDIVSAMNKYDYVPKIPGQADIDLYFDTSYSDVQPYLFRINHETSGPTNPSVGTAVRRLIKDTLAL</sequence>
<evidence type="ECO:0000256" key="2">
    <source>
        <dbReference type="ARBA" id="ARBA00018874"/>
    </source>
</evidence>
<comment type="similarity">
    <text evidence="1">Belongs to the ATG101 family.</text>
</comment>
<dbReference type="PANTHER" id="PTHR13292:SF0">
    <property type="entry name" value="AUTOPHAGY-RELATED PROTEIN 101"/>
    <property type="match status" value="1"/>
</dbReference>
<dbReference type="AlphaFoldDB" id="A0A2L2Y6P3"/>
<dbReference type="InterPro" id="IPR012445">
    <property type="entry name" value="ATG101"/>
</dbReference>